<dbReference type="Pfam" id="PF00480">
    <property type="entry name" value="ROK"/>
    <property type="match status" value="1"/>
</dbReference>
<evidence type="ECO:0000313" key="3">
    <source>
        <dbReference type="Proteomes" id="UP000032900"/>
    </source>
</evidence>
<dbReference type="STRING" id="1236989.JCM15548_12318"/>
<dbReference type="EMBL" id="BAZW01000017">
    <property type="protein sequence ID" value="GAO30071.1"/>
    <property type="molecule type" value="Genomic_DNA"/>
</dbReference>
<keyword evidence="2" id="KW-0808">Transferase</keyword>
<dbReference type="InterPro" id="IPR000600">
    <property type="entry name" value="ROK"/>
</dbReference>
<evidence type="ECO:0000313" key="2">
    <source>
        <dbReference type="EMBL" id="GAO30071.1"/>
    </source>
</evidence>
<comment type="similarity">
    <text evidence="1">Belongs to the ROK (NagC/XylR) family.</text>
</comment>
<reference evidence="2 3" key="1">
    <citation type="journal article" date="2015" name="Microbes Environ.">
        <title>Distribution and evolution of nitrogen fixation genes in the phylum bacteroidetes.</title>
        <authorList>
            <person name="Inoue J."/>
            <person name="Oshima K."/>
            <person name="Suda W."/>
            <person name="Sakamoto M."/>
            <person name="Iino T."/>
            <person name="Noda S."/>
            <person name="Hongoh Y."/>
            <person name="Hattori M."/>
            <person name="Ohkuma M."/>
        </authorList>
    </citation>
    <scope>NUCLEOTIDE SEQUENCE [LARGE SCALE GENOMIC DNA]</scope>
    <source>
        <strain evidence="2">JCM 15548</strain>
    </source>
</reference>
<keyword evidence="3" id="KW-1185">Reference proteome</keyword>
<accession>A0A0E9LY69</accession>
<dbReference type="Gene3D" id="3.30.420.40">
    <property type="match status" value="2"/>
</dbReference>
<organism evidence="2 3">
    <name type="scientific">Geofilum rubicundum JCM 15548</name>
    <dbReference type="NCBI Taxonomy" id="1236989"/>
    <lineage>
        <taxon>Bacteria</taxon>
        <taxon>Pseudomonadati</taxon>
        <taxon>Bacteroidota</taxon>
        <taxon>Bacteroidia</taxon>
        <taxon>Marinilabiliales</taxon>
        <taxon>Marinilabiliaceae</taxon>
        <taxon>Geofilum</taxon>
    </lineage>
</organism>
<keyword evidence="2" id="KW-0418">Kinase</keyword>
<dbReference type="InterPro" id="IPR043129">
    <property type="entry name" value="ATPase_NBD"/>
</dbReference>
<dbReference type="CDD" id="cd23763">
    <property type="entry name" value="ASKHA_ATPase_ROK"/>
    <property type="match status" value="1"/>
</dbReference>
<dbReference type="PANTHER" id="PTHR18964">
    <property type="entry name" value="ROK (REPRESSOR, ORF, KINASE) FAMILY"/>
    <property type="match status" value="1"/>
</dbReference>
<comment type="caution">
    <text evidence="2">The sequence shown here is derived from an EMBL/GenBank/DDBJ whole genome shotgun (WGS) entry which is preliminary data.</text>
</comment>
<proteinExistence type="inferred from homology"/>
<evidence type="ECO:0000256" key="1">
    <source>
        <dbReference type="ARBA" id="ARBA00006479"/>
    </source>
</evidence>
<gene>
    <name evidence="2" type="ORF">JCM15548_12318</name>
</gene>
<dbReference type="SUPFAM" id="SSF53067">
    <property type="entry name" value="Actin-like ATPase domain"/>
    <property type="match status" value="1"/>
</dbReference>
<sequence>MEAGISELMTDRVAGIGLGVPGLVDIKAGVICNVSNIPAWKDFPVKELLESRFNIPVYIGNDANCFALGEYYFGKGKGYKHLVALALGTGVGAGVIINKQLLIGNGSLAGEFGGIKHLDSSYEEYCSGKFFRNQHHIEAVDLAQQAASGDVSALNIFHEFGIHVGHLIETILYSVGPEAIILGGSLSNAFPYFKSGLKEFLSNFAHQEALAHTLIEVSGNPRIPLLGAGALVLSAEQQEVPAY</sequence>
<dbReference type="AlphaFoldDB" id="A0A0E9LY69"/>
<protein>
    <submittedName>
        <fullName evidence="2">Hypothetical sugar kinase, ROK family</fullName>
    </submittedName>
</protein>
<dbReference type="PANTHER" id="PTHR18964:SF149">
    <property type="entry name" value="BIFUNCTIONAL UDP-N-ACETYLGLUCOSAMINE 2-EPIMERASE_N-ACETYLMANNOSAMINE KINASE"/>
    <property type="match status" value="1"/>
</dbReference>
<name>A0A0E9LY69_9BACT</name>
<dbReference type="GO" id="GO:0016301">
    <property type="term" value="F:kinase activity"/>
    <property type="evidence" value="ECO:0007669"/>
    <property type="project" value="UniProtKB-KW"/>
</dbReference>
<dbReference type="Proteomes" id="UP000032900">
    <property type="component" value="Unassembled WGS sequence"/>
</dbReference>